<evidence type="ECO:0000313" key="5">
    <source>
        <dbReference type="Proteomes" id="UP001627154"/>
    </source>
</evidence>
<dbReference type="Gene3D" id="1.25.40.20">
    <property type="entry name" value="Ankyrin repeat-containing domain"/>
    <property type="match status" value="2"/>
</dbReference>
<keyword evidence="2 3" id="KW-0040">ANK repeat</keyword>
<organism evidence="4 5">
    <name type="scientific">Trichogramma kaykai</name>
    <dbReference type="NCBI Taxonomy" id="54128"/>
    <lineage>
        <taxon>Eukaryota</taxon>
        <taxon>Metazoa</taxon>
        <taxon>Ecdysozoa</taxon>
        <taxon>Arthropoda</taxon>
        <taxon>Hexapoda</taxon>
        <taxon>Insecta</taxon>
        <taxon>Pterygota</taxon>
        <taxon>Neoptera</taxon>
        <taxon>Endopterygota</taxon>
        <taxon>Hymenoptera</taxon>
        <taxon>Apocrita</taxon>
        <taxon>Proctotrupomorpha</taxon>
        <taxon>Chalcidoidea</taxon>
        <taxon>Trichogrammatidae</taxon>
        <taxon>Trichogramma</taxon>
    </lineage>
</organism>
<dbReference type="InterPro" id="IPR036770">
    <property type="entry name" value="Ankyrin_rpt-contain_sf"/>
</dbReference>
<comment type="caution">
    <text evidence="4">The sequence shown here is derived from an EMBL/GenBank/DDBJ whole genome shotgun (WGS) entry which is preliminary data.</text>
</comment>
<feature type="repeat" description="ANK" evidence="3">
    <location>
        <begin position="122"/>
        <end position="154"/>
    </location>
</feature>
<keyword evidence="5" id="KW-1185">Reference proteome</keyword>
<accession>A0ABD2XCS0</accession>
<reference evidence="4 5" key="1">
    <citation type="journal article" date="2024" name="bioRxiv">
        <title>A reference genome for Trichogramma kaykai: A tiny desert-dwelling parasitoid wasp with competing sex-ratio distorters.</title>
        <authorList>
            <person name="Culotta J."/>
            <person name="Lindsey A.R."/>
        </authorList>
    </citation>
    <scope>NUCLEOTIDE SEQUENCE [LARGE SCALE GENOMIC DNA]</scope>
    <source>
        <strain evidence="4 5">KSX58</strain>
    </source>
</reference>
<dbReference type="AlphaFoldDB" id="A0ABD2XCS0"/>
<feature type="repeat" description="ANK" evidence="3">
    <location>
        <begin position="196"/>
        <end position="228"/>
    </location>
</feature>
<dbReference type="Proteomes" id="UP001627154">
    <property type="component" value="Unassembled WGS sequence"/>
</dbReference>
<name>A0ABD2XCS0_9HYME</name>
<dbReference type="Pfam" id="PF12796">
    <property type="entry name" value="Ank_2"/>
    <property type="match status" value="2"/>
</dbReference>
<sequence length="551" mass="63607">MDCLLTNDLYIARPVNEKYLVDFLIHIGYEDAPKENEKGKVLSNRVTPIHVLGQRDQMFGRRNIQNITNIPKLFKVYNRFDVNYTDEVGFTHFHAACMYGCYYTVQKFLNHGHDPNCIERGTSFTPLHYSVTYENPEVTELLLSRGANPNLADADGSTPLHIICSSSIFDEKSAKMLFQMSDRRFQPVQVDARDKFGETPLHKAYRHRNKHAIEFLLRHDADPNASNTDRSTPLHVCCTGDRVNYDLVNILFMYSNEKYHPVQINARDIVGDTPLITALVHHQKKAVKLLLRRGANPNLANNRGRTPLHYICENFHGGTNMAKLFFEIIDDKEHLVKIDAEDQWGYTPLKAAVATLNPDLIDILFKRGANLSNFAFPEEKYFVNGFGDFKLMLTCRALMVVARLAEQEYELEQSDVLTIMKFFAKNQLFQNSADLKKCWYDGVEFVETARAIEVTPSLSLYDLIKTPHKQAEKLVSYSDYFKLTSLKNLSQACTMHLCEMMARGFFHRWATYPFWNLIHKRLPLECCDMIIEQLSNEDSYNICLAHENQRK</sequence>
<gene>
    <name evidence="4" type="ORF">TKK_004613</name>
</gene>
<evidence type="ECO:0000313" key="4">
    <source>
        <dbReference type="EMBL" id="KAL3402689.1"/>
    </source>
</evidence>
<dbReference type="SUPFAM" id="SSF48403">
    <property type="entry name" value="Ankyrin repeat"/>
    <property type="match status" value="1"/>
</dbReference>
<proteinExistence type="predicted"/>
<keyword evidence="1" id="KW-0677">Repeat</keyword>
<dbReference type="InterPro" id="IPR002110">
    <property type="entry name" value="Ankyrin_rpt"/>
</dbReference>
<dbReference type="SMART" id="SM00248">
    <property type="entry name" value="ANK"/>
    <property type="match status" value="8"/>
</dbReference>
<feature type="repeat" description="ANK" evidence="3">
    <location>
        <begin position="344"/>
        <end position="372"/>
    </location>
</feature>
<dbReference type="PROSITE" id="PS50297">
    <property type="entry name" value="ANK_REP_REGION"/>
    <property type="match status" value="4"/>
</dbReference>
<dbReference type="EMBL" id="JBJJXI010000034">
    <property type="protein sequence ID" value="KAL3402689.1"/>
    <property type="molecule type" value="Genomic_DNA"/>
</dbReference>
<dbReference type="PANTHER" id="PTHR24198:SF165">
    <property type="entry name" value="ANKYRIN REPEAT-CONTAINING PROTEIN-RELATED"/>
    <property type="match status" value="1"/>
</dbReference>
<dbReference type="PROSITE" id="PS50088">
    <property type="entry name" value="ANK_REPEAT"/>
    <property type="match status" value="4"/>
</dbReference>
<evidence type="ECO:0000256" key="3">
    <source>
        <dbReference type="PROSITE-ProRule" id="PRU00023"/>
    </source>
</evidence>
<protein>
    <submittedName>
        <fullName evidence="4">Uncharacterized protein</fullName>
    </submittedName>
</protein>
<dbReference type="PANTHER" id="PTHR24198">
    <property type="entry name" value="ANKYRIN REPEAT AND PROTEIN KINASE DOMAIN-CONTAINING PROTEIN"/>
    <property type="match status" value="1"/>
</dbReference>
<feature type="repeat" description="ANK" evidence="3">
    <location>
        <begin position="270"/>
        <end position="302"/>
    </location>
</feature>
<evidence type="ECO:0000256" key="1">
    <source>
        <dbReference type="ARBA" id="ARBA00022737"/>
    </source>
</evidence>
<evidence type="ECO:0000256" key="2">
    <source>
        <dbReference type="ARBA" id="ARBA00023043"/>
    </source>
</evidence>